<dbReference type="Proteomes" id="UP001651880">
    <property type="component" value="Unassembled WGS sequence"/>
</dbReference>
<dbReference type="EMBL" id="JAJEKE010000008">
    <property type="protein sequence ID" value="MCQ1530025.1"/>
    <property type="molecule type" value="Genomic_DNA"/>
</dbReference>
<dbReference type="SUPFAM" id="SSF51556">
    <property type="entry name" value="Metallo-dependent hydrolases"/>
    <property type="match status" value="1"/>
</dbReference>
<dbReference type="PROSITE" id="PS51365">
    <property type="entry name" value="RENAL_DIPEPTIDASE_2"/>
    <property type="match status" value="1"/>
</dbReference>
<dbReference type="PANTHER" id="PTHR10443">
    <property type="entry name" value="MICROSOMAL DIPEPTIDASE"/>
    <property type="match status" value="1"/>
</dbReference>
<organism evidence="1 2">
    <name type="scientific">Lutispora saccharofermentans</name>
    <dbReference type="NCBI Taxonomy" id="3024236"/>
    <lineage>
        <taxon>Bacteria</taxon>
        <taxon>Bacillati</taxon>
        <taxon>Bacillota</taxon>
        <taxon>Clostridia</taxon>
        <taxon>Lutisporales</taxon>
        <taxon>Lutisporaceae</taxon>
        <taxon>Lutispora</taxon>
    </lineage>
</organism>
<keyword evidence="2" id="KW-1185">Reference proteome</keyword>
<evidence type="ECO:0000313" key="1">
    <source>
        <dbReference type="EMBL" id="MCQ1530025.1"/>
    </source>
</evidence>
<comment type="caution">
    <text evidence="1">The sequence shown here is derived from an EMBL/GenBank/DDBJ whole genome shotgun (WGS) entry which is preliminary data.</text>
</comment>
<proteinExistence type="predicted"/>
<gene>
    <name evidence="1" type="ORF">LJD61_10765</name>
</gene>
<dbReference type="InterPro" id="IPR008257">
    <property type="entry name" value="Pept_M19"/>
</dbReference>
<dbReference type="Gene3D" id="3.20.20.140">
    <property type="entry name" value="Metal-dependent hydrolases"/>
    <property type="match status" value="1"/>
</dbReference>
<reference evidence="1 2" key="1">
    <citation type="submission" date="2021-10" db="EMBL/GenBank/DDBJ databases">
        <title>Lutispora strain m25 sp. nov., a thermophilic, non-spore-forming bacterium isolated from a lab-scale methanogenic bioreactor digesting anaerobic sludge.</title>
        <authorList>
            <person name="El Houari A."/>
            <person name="Mcdonald J."/>
        </authorList>
    </citation>
    <scope>NUCLEOTIDE SEQUENCE [LARGE SCALE GENOMIC DNA]</scope>
    <source>
        <strain evidence="2">m25</strain>
    </source>
</reference>
<evidence type="ECO:0000313" key="2">
    <source>
        <dbReference type="Proteomes" id="UP001651880"/>
    </source>
</evidence>
<dbReference type="InterPro" id="IPR032466">
    <property type="entry name" value="Metal_Hydrolase"/>
</dbReference>
<dbReference type="RefSeq" id="WP_255227542.1">
    <property type="nucleotide sequence ID" value="NZ_JAJEKE010000008.1"/>
</dbReference>
<dbReference type="PANTHER" id="PTHR10443:SF12">
    <property type="entry name" value="DIPEPTIDASE"/>
    <property type="match status" value="1"/>
</dbReference>
<protein>
    <submittedName>
        <fullName evidence="1">Dipeptidase</fullName>
    </submittedName>
</protein>
<sequence>MKKGYKGYRSYQYLEKDLDYKGFKLSKEIGRVEPYLIPLMDEEEKRVEVIINNNIVISLHDHPTIIPEDVNELMSYEREGREATAFEGLAHSCLDAVFDNMMDGTCVIGSKAGWKWIDVIHDMGMRSCDIAHQDFLIKGSNIDDIYKAKAEGKIAWFISLESATMIENELDRIEILYGLGARMMGIAYSESNSLGSGLKEKNDGGLTAFGCQAVERMNKVGMAIDVSHTGDKTAMDTIKASSKPIFISHIGARALWDMKRLKPDDVFKACADKGGVIGIEAAPHTTITRKHPRHDIDSYMEHFEYIKDLVGIDHVAFGPDALFGDHVSLHDLFSSNMSIAENTAGRSFDRIEYVKGLENPAEASQNIVRWLVKHGYSDEEIGKVLGKNVIRVLKQAWS</sequence>
<dbReference type="Pfam" id="PF01244">
    <property type="entry name" value="Peptidase_M19"/>
    <property type="match status" value="1"/>
</dbReference>
<accession>A0ABT1NFH0</accession>
<name>A0ABT1NFH0_9FIRM</name>